<keyword evidence="3" id="KW-0645">Protease</keyword>
<gene>
    <name evidence="8" type="ORF">ATM17_16965</name>
</gene>
<dbReference type="GO" id="GO:0004252">
    <property type="term" value="F:serine-type endopeptidase activity"/>
    <property type="evidence" value="ECO:0007669"/>
    <property type="project" value="UniProtKB-EC"/>
</dbReference>
<evidence type="ECO:0000313" key="9">
    <source>
        <dbReference type="Proteomes" id="UP000076088"/>
    </source>
</evidence>
<dbReference type="SUPFAM" id="SSF50993">
    <property type="entry name" value="Peptidase/esterase 'gauge' domain"/>
    <property type="match status" value="1"/>
</dbReference>
<keyword evidence="4" id="KW-0378">Hydrolase</keyword>
<dbReference type="EC" id="3.4.21.26" evidence="2"/>
<sequence>MQAKPVRKTIGGVTFEDRFAHLHDDTAEALEWQWKRDRVARAAAEASPNFAPVRDRLLELADAGGYFVPRKRGAFWFGYAQDGDDQVLRVSTEPDGPGRTIVSRQVMSAANGGGNVMLAFVEPSPAGRFVAIAWGVDGDMMGTWSVYESATGRHVLDVAAILYSGARPGWLPDESGFWLDGRTVEGVHELRFVPVAEGASERAAVPLPEQLVAAKHSGLTLQVSPDGRRGVAVTEPHEHVALVHVDLETLVPTPFLPENFEGECDGSWIDGETYVARVNNGVPRGRVVAIPALTSRDMATWRELVPEGEGFIGWAGVVGERLYVGDLVDVSLRVRVFDLAGRLVETLPLENPGSSQSMLTERAVRPTDMFALTHTTFTRSSVLFIHDPQTGELRRIGEAKHELDHAIAERRFATSRDGTRIPYFVVRRRDVDPGRPQPTLVYAYGGFNLSQLPSFPATHVPFIEAGGVFVQASLRGGGEYGKAWHDGGRLFDKQNTFDDLRAVAEALIADGIAVPDKMAFMGGSNGGLLAGVAIVQQPDLWRAVVATVPIFDLLEPLPDSAAVAGVRAIFFEDYGDPSQPDHAASIRRWSPYHNVRDGVAYPAIYQVFGEKDLGCMPFHGRKFTARLDEANAGDRPIHLRVWRDTGHGAHDPADAARWNGEWLAFVMDQIGLTAARA</sequence>
<feature type="domain" description="Peptidase S9 prolyl oligopeptidase catalytic" evidence="6">
    <location>
        <begin position="455"/>
        <end position="671"/>
    </location>
</feature>
<dbReference type="EMBL" id="CP013344">
    <property type="protein sequence ID" value="AMU90715.1"/>
    <property type="molecule type" value="Genomic_DNA"/>
</dbReference>
<dbReference type="GO" id="GO:0006508">
    <property type="term" value="P:proteolysis"/>
    <property type="evidence" value="ECO:0007669"/>
    <property type="project" value="UniProtKB-KW"/>
</dbReference>
<name>A0AAC8Z2L0_SPHMC</name>
<dbReference type="PANTHER" id="PTHR42881:SF2">
    <property type="entry name" value="PROLYL ENDOPEPTIDASE"/>
    <property type="match status" value="1"/>
</dbReference>
<organism evidence="8 9">
    <name type="scientific">Sphingopyxis macrogoltabida</name>
    <name type="common">Sphingomonas macrogoltabidus</name>
    <dbReference type="NCBI Taxonomy" id="33050"/>
    <lineage>
        <taxon>Bacteria</taxon>
        <taxon>Pseudomonadati</taxon>
        <taxon>Pseudomonadota</taxon>
        <taxon>Alphaproteobacteria</taxon>
        <taxon>Sphingomonadales</taxon>
        <taxon>Sphingomonadaceae</taxon>
        <taxon>Sphingopyxis</taxon>
    </lineage>
</organism>
<proteinExistence type="predicted"/>
<feature type="domain" description="Peptidase S9A N-terminal" evidence="7">
    <location>
        <begin position="6"/>
        <end position="394"/>
    </location>
</feature>
<dbReference type="Proteomes" id="UP000076088">
    <property type="component" value="Chromosome"/>
</dbReference>
<dbReference type="GO" id="GO:0070012">
    <property type="term" value="F:oligopeptidase activity"/>
    <property type="evidence" value="ECO:0007669"/>
    <property type="project" value="TreeGrafter"/>
</dbReference>
<protein>
    <recommendedName>
        <fullName evidence="2">prolyl oligopeptidase</fullName>
        <ecNumber evidence="2">3.4.21.26</ecNumber>
    </recommendedName>
</protein>
<dbReference type="InterPro" id="IPR001375">
    <property type="entry name" value="Peptidase_S9_cat"/>
</dbReference>
<evidence type="ECO:0000256" key="4">
    <source>
        <dbReference type="ARBA" id="ARBA00022801"/>
    </source>
</evidence>
<dbReference type="SUPFAM" id="SSF53474">
    <property type="entry name" value="alpha/beta-Hydrolases"/>
    <property type="match status" value="1"/>
</dbReference>
<dbReference type="InterPro" id="IPR023302">
    <property type="entry name" value="Pept_S9A_N"/>
</dbReference>
<evidence type="ECO:0000256" key="1">
    <source>
        <dbReference type="ARBA" id="ARBA00001070"/>
    </source>
</evidence>
<dbReference type="AlphaFoldDB" id="A0AAC8Z2L0"/>
<dbReference type="PRINTS" id="PR00862">
    <property type="entry name" value="PROLIGOPTASE"/>
</dbReference>
<reference evidence="8 9" key="2">
    <citation type="journal article" date="2016" name="Genome Announc.">
        <title>Complete Genome Sequence of Sphingopyxis macrogoltabida Strain 203N (NBRC 111659), a Polyethylene Glycol Degrader.</title>
        <authorList>
            <person name="Ohtsubo Y."/>
            <person name="Nonoyama S."/>
            <person name="Nagata Y."/>
            <person name="Numata M."/>
            <person name="Tsuchikane K."/>
            <person name="Hosoyama A."/>
            <person name="Yamazoe A."/>
            <person name="Tsuda M."/>
            <person name="Fujita N."/>
            <person name="Kawai F."/>
        </authorList>
    </citation>
    <scope>NUCLEOTIDE SEQUENCE [LARGE SCALE GENOMIC DNA]</scope>
    <source>
        <strain evidence="8 9">203N</strain>
    </source>
</reference>
<dbReference type="InterPro" id="IPR051167">
    <property type="entry name" value="Prolyl_oligopep/macrocyclase"/>
</dbReference>
<evidence type="ECO:0000259" key="7">
    <source>
        <dbReference type="Pfam" id="PF02897"/>
    </source>
</evidence>
<evidence type="ECO:0000313" key="8">
    <source>
        <dbReference type="EMBL" id="AMU90715.1"/>
    </source>
</evidence>
<dbReference type="PANTHER" id="PTHR42881">
    <property type="entry name" value="PROLYL ENDOPEPTIDASE"/>
    <property type="match status" value="1"/>
</dbReference>
<evidence type="ECO:0000256" key="2">
    <source>
        <dbReference type="ARBA" id="ARBA00011897"/>
    </source>
</evidence>
<dbReference type="InterPro" id="IPR002470">
    <property type="entry name" value="Peptidase_S9A"/>
</dbReference>
<dbReference type="Gene3D" id="3.40.50.1820">
    <property type="entry name" value="alpha/beta hydrolase"/>
    <property type="match status" value="1"/>
</dbReference>
<dbReference type="Pfam" id="PF02897">
    <property type="entry name" value="Peptidase_S9_N"/>
    <property type="match status" value="1"/>
</dbReference>
<dbReference type="InterPro" id="IPR029058">
    <property type="entry name" value="AB_hydrolase_fold"/>
</dbReference>
<evidence type="ECO:0000256" key="3">
    <source>
        <dbReference type="ARBA" id="ARBA00022670"/>
    </source>
</evidence>
<keyword evidence="5" id="KW-0720">Serine protease</keyword>
<dbReference type="Gene3D" id="2.130.10.120">
    <property type="entry name" value="Prolyl oligopeptidase, N-terminal domain"/>
    <property type="match status" value="1"/>
</dbReference>
<dbReference type="Pfam" id="PF00326">
    <property type="entry name" value="Peptidase_S9"/>
    <property type="match status" value="1"/>
</dbReference>
<accession>A0AAC8Z2L0</accession>
<dbReference type="RefSeq" id="WP_054730038.1">
    <property type="nucleotide sequence ID" value="NZ_CP009429.1"/>
</dbReference>
<comment type="catalytic activity">
    <reaction evidence="1">
        <text>Hydrolysis of Pro-|-Xaa &gt;&gt; Ala-|-Xaa in oligopeptides.</text>
        <dbReference type="EC" id="3.4.21.26"/>
    </reaction>
</comment>
<reference evidence="9" key="1">
    <citation type="submission" date="2015-11" db="EMBL/GenBank/DDBJ databases">
        <title>Complete genome sequence of a polyethylene-glycol degrader Sphingopyxis macrogoltabida 203N (NBRC 111659).</title>
        <authorList>
            <person name="Yoshiyuki O."/>
            <person name="Shouta N."/>
            <person name="Nagata Y."/>
            <person name="Numata M."/>
            <person name="Tsuchikane K."/>
            <person name="Hosoyama A."/>
            <person name="Yamazoe A."/>
            <person name="Tsuda M."/>
            <person name="Fujita N."/>
            <person name="Kawai F."/>
        </authorList>
    </citation>
    <scope>NUCLEOTIDE SEQUENCE [LARGE SCALE GENOMIC DNA]</scope>
    <source>
        <strain evidence="9">203N</strain>
    </source>
</reference>
<evidence type="ECO:0000259" key="6">
    <source>
        <dbReference type="Pfam" id="PF00326"/>
    </source>
</evidence>
<keyword evidence="9" id="KW-1185">Reference proteome</keyword>
<evidence type="ECO:0000256" key="5">
    <source>
        <dbReference type="ARBA" id="ARBA00022825"/>
    </source>
</evidence>
<dbReference type="KEGG" id="smaz:LH19_16395"/>
<dbReference type="GO" id="GO:0005829">
    <property type="term" value="C:cytosol"/>
    <property type="evidence" value="ECO:0007669"/>
    <property type="project" value="TreeGrafter"/>
</dbReference>